<proteinExistence type="predicted"/>
<accession>A0ABP9PFI8</accession>
<keyword evidence="2" id="KW-1185">Reference proteome</keyword>
<reference evidence="2" key="1">
    <citation type="journal article" date="2019" name="Int. J. Syst. Evol. Microbiol.">
        <title>The Global Catalogue of Microorganisms (GCM) 10K type strain sequencing project: providing services to taxonomists for standard genome sequencing and annotation.</title>
        <authorList>
            <consortium name="The Broad Institute Genomics Platform"/>
            <consortium name="The Broad Institute Genome Sequencing Center for Infectious Disease"/>
            <person name="Wu L."/>
            <person name="Ma J."/>
        </authorList>
    </citation>
    <scope>NUCLEOTIDE SEQUENCE [LARGE SCALE GENOMIC DNA]</scope>
    <source>
        <strain evidence="2">JCM 18053</strain>
    </source>
</reference>
<dbReference type="Proteomes" id="UP001499852">
    <property type="component" value="Unassembled WGS sequence"/>
</dbReference>
<evidence type="ECO:0000313" key="1">
    <source>
        <dbReference type="EMBL" id="GAA5145356.1"/>
    </source>
</evidence>
<gene>
    <name evidence="1" type="ORF">GCM10023213_36840</name>
</gene>
<dbReference type="EMBL" id="BAABIA010000008">
    <property type="protein sequence ID" value="GAA5145356.1"/>
    <property type="molecule type" value="Genomic_DNA"/>
</dbReference>
<comment type="caution">
    <text evidence="1">The sequence shown here is derived from an EMBL/GenBank/DDBJ whole genome shotgun (WGS) entry which is preliminary data.</text>
</comment>
<name>A0ABP9PFI8_9BACT</name>
<protein>
    <submittedName>
        <fullName evidence="1">Uncharacterized protein</fullName>
    </submittedName>
</protein>
<evidence type="ECO:0000313" key="2">
    <source>
        <dbReference type="Proteomes" id="UP001499852"/>
    </source>
</evidence>
<sequence>MKAFVFIVCLAVSIQAQETVILEKPLPVLTSSGQEAFPEAWRRKPVSAHGEALPEAQISQARVILASALSKHPASVLKANLKAVYVLSELRYRGVVTSGTNSRTCVYLKMGDPKAGYTPAHVEGTFHAEFSSILIRNHPQFLDKEAWQKANPPGFQYLGDGVDAVKQGKAGLKTEAALLEKGFLSQYGCSTLENDFNGLTIRLFAGDATLWALARQYPRIQTKLKIALSFYQQLDPAYTEAFFKSQGASRSSTP</sequence>
<organism evidence="1 2">
    <name type="scientific">Prosthecobacter algae</name>
    <dbReference type="NCBI Taxonomy" id="1144682"/>
    <lineage>
        <taxon>Bacteria</taxon>
        <taxon>Pseudomonadati</taxon>
        <taxon>Verrucomicrobiota</taxon>
        <taxon>Verrucomicrobiia</taxon>
        <taxon>Verrucomicrobiales</taxon>
        <taxon>Verrucomicrobiaceae</taxon>
        <taxon>Prosthecobacter</taxon>
    </lineage>
</organism>
<dbReference type="RefSeq" id="WP_345737866.1">
    <property type="nucleotide sequence ID" value="NZ_BAABIA010000008.1"/>
</dbReference>
<dbReference type="Gene3D" id="3.40.390.70">
    <property type="match status" value="1"/>
</dbReference>